<dbReference type="EMBL" id="MN738863">
    <property type="protein sequence ID" value="QHT28675.1"/>
    <property type="molecule type" value="Genomic_DNA"/>
</dbReference>
<organism evidence="2">
    <name type="scientific">viral metagenome</name>
    <dbReference type="NCBI Taxonomy" id="1070528"/>
    <lineage>
        <taxon>unclassified sequences</taxon>
        <taxon>metagenomes</taxon>
        <taxon>organismal metagenomes</taxon>
    </lineage>
</organism>
<evidence type="ECO:0000313" key="2">
    <source>
        <dbReference type="EMBL" id="QHT28675.1"/>
    </source>
</evidence>
<protein>
    <submittedName>
        <fullName evidence="2">Uncharacterized protein</fullName>
    </submittedName>
</protein>
<reference evidence="2" key="1">
    <citation type="journal article" date="2020" name="Nature">
        <title>Giant virus diversity and host interactions through global metagenomics.</title>
        <authorList>
            <person name="Schulz F."/>
            <person name="Roux S."/>
            <person name="Paez-Espino D."/>
            <person name="Jungbluth S."/>
            <person name="Walsh D.A."/>
            <person name="Denef V.J."/>
            <person name="McMahon K.D."/>
            <person name="Konstantinidis K.T."/>
            <person name="Eloe-Fadrosh E.A."/>
            <person name="Kyrpides N.C."/>
            <person name="Woyke T."/>
        </authorList>
    </citation>
    <scope>NUCLEOTIDE SEQUENCE</scope>
    <source>
        <strain evidence="2">GVMAG-M-3300001351-8</strain>
    </source>
</reference>
<evidence type="ECO:0000256" key="1">
    <source>
        <dbReference type="SAM" id="MobiDB-lite"/>
    </source>
</evidence>
<dbReference type="AlphaFoldDB" id="A0A6C0EMU0"/>
<sequence length="49" mass="5354">MAKLNILGNVVVINVGLANIQHRYTKNTNNSFGGGTTWSESNNLSNDYI</sequence>
<feature type="region of interest" description="Disordered" evidence="1">
    <location>
        <begin position="29"/>
        <end position="49"/>
    </location>
</feature>
<accession>A0A6C0EMU0</accession>
<proteinExistence type="predicted"/>
<name>A0A6C0EMU0_9ZZZZ</name>